<dbReference type="SUPFAM" id="SSF53335">
    <property type="entry name" value="S-adenosyl-L-methionine-dependent methyltransferases"/>
    <property type="match status" value="1"/>
</dbReference>
<evidence type="ECO:0000313" key="3">
    <source>
        <dbReference type="Proteomes" id="UP001264980"/>
    </source>
</evidence>
<evidence type="ECO:0000259" key="1">
    <source>
        <dbReference type="Pfam" id="PF05050"/>
    </source>
</evidence>
<sequence>MFRYLEKLASYHSELGIIKGTSFFIGRILQSNRQVNHPKVKYPIHLRPKTTDEKVFVQVFIKNEYNVPLGFVPETIIDGGANIGLASIYFTAKFPKAQIVAIEPDPENAAAVIGNTKHYPNIHVKQAAIWPRQTVAKISDKFGVGKWGIVVEELDDTDAEDAGEPNTCTIDSVMKEFDWKQIDLLKLDIETAEKQLFSENYTSWLPKVKVIVIELHDWMVPGCSKPFFTAINKAFTRYRFAQTGENIIIYNLDLF</sequence>
<protein>
    <submittedName>
        <fullName evidence="2">FkbM family methyltransferase</fullName>
    </submittedName>
</protein>
<evidence type="ECO:0000313" key="2">
    <source>
        <dbReference type="EMBL" id="MDR6806577.1"/>
    </source>
</evidence>
<dbReference type="EMBL" id="JAVDTI010000003">
    <property type="protein sequence ID" value="MDR6806577.1"/>
    <property type="molecule type" value="Genomic_DNA"/>
</dbReference>
<dbReference type="Proteomes" id="UP001264980">
    <property type="component" value="Unassembled WGS sequence"/>
</dbReference>
<gene>
    <name evidence="2" type="ORF">J2W84_003625</name>
</gene>
<comment type="caution">
    <text evidence="2">The sequence shown here is derived from an EMBL/GenBank/DDBJ whole genome shotgun (WGS) entry which is preliminary data.</text>
</comment>
<dbReference type="PANTHER" id="PTHR34203">
    <property type="entry name" value="METHYLTRANSFERASE, FKBM FAMILY PROTEIN"/>
    <property type="match status" value="1"/>
</dbReference>
<name>A0ABU1QZI5_9BACT</name>
<dbReference type="Pfam" id="PF05050">
    <property type="entry name" value="Methyltransf_21"/>
    <property type="match status" value="1"/>
</dbReference>
<proteinExistence type="predicted"/>
<keyword evidence="3" id="KW-1185">Reference proteome</keyword>
<reference evidence="2 3" key="1">
    <citation type="submission" date="2023-07" db="EMBL/GenBank/DDBJ databases">
        <title>Sorghum-associated microbial communities from plants grown in Nebraska, USA.</title>
        <authorList>
            <person name="Schachtman D."/>
        </authorList>
    </citation>
    <scope>NUCLEOTIDE SEQUENCE [LARGE SCALE GENOMIC DNA]</scope>
    <source>
        <strain evidence="2 3">BE57</strain>
    </source>
</reference>
<dbReference type="PANTHER" id="PTHR34203:SF15">
    <property type="entry name" value="SLL1173 PROTEIN"/>
    <property type="match status" value="1"/>
</dbReference>
<dbReference type="GO" id="GO:0032259">
    <property type="term" value="P:methylation"/>
    <property type="evidence" value="ECO:0007669"/>
    <property type="project" value="UniProtKB-KW"/>
</dbReference>
<dbReference type="NCBIfam" id="TIGR01444">
    <property type="entry name" value="fkbM_fam"/>
    <property type="match status" value="1"/>
</dbReference>
<keyword evidence="2" id="KW-0489">Methyltransferase</keyword>
<dbReference type="InterPro" id="IPR052514">
    <property type="entry name" value="SAM-dependent_MTase"/>
</dbReference>
<feature type="domain" description="Methyltransferase FkbM" evidence="1">
    <location>
        <begin position="78"/>
        <end position="233"/>
    </location>
</feature>
<organism evidence="2 3">
    <name type="scientific">Dyadobacter fermentans</name>
    <dbReference type="NCBI Taxonomy" id="94254"/>
    <lineage>
        <taxon>Bacteria</taxon>
        <taxon>Pseudomonadati</taxon>
        <taxon>Bacteroidota</taxon>
        <taxon>Cytophagia</taxon>
        <taxon>Cytophagales</taxon>
        <taxon>Spirosomataceae</taxon>
        <taxon>Dyadobacter</taxon>
    </lineage>
</organism>
<accession>A0ABU1QZI5</accession>
<dbReference type="InterPro" id="IPR029063">
    <property type="entry name" value="SAM-dependent_MTases_sf"/>
</dbReference>
<dbReference type="Gene3D" id="3.40.50.150">
    <property type="entry name" value="Vaccinia Virus protein VP39"/>
    <property type="match status" value="1"/>
</dbReference>
<dbReference type="GO" id="GO:0008168">
    <property type="term" value="F:methyltransferase activity"/>
    <property type="evidence" value="ECO:0007669"/>
    <property type="project" value="UniProtKB-KW"/>
</dbReference>
<dbReference type="InterPro" id="IPR006342">
    <property type="entry name" value="FkbM_mtfrase"/>
</dbReference>
<keyword evidence="2" id="KW-0808">Transferase</keyword>